<dbReference type="PANTHER" id="PTHR47992">
    <property type="entry name" value="PROTEIN PHOSPHATASE"/>
    <property type="match status" value="1"/>
</dbReference>
<reference evidence="4" key="1">
    <citation type="submission" date="2011-02" db="EMBL/GenBank/DDBJ databases">
        <title>The complete genome of Planctomyces brasiliensis DSM 5305.</title>
        <authorList>
            <person name="Lucas S."/>
            <person name="Copeland A."/>
            <person name="Lapidus A."/>
            <person name="Bruce D."/>
            <person name="Goodwin L."/>
            <person name="Pitluck S."/>
            <person name="Kyrpides N."/>
            <person name="Mavromatis K."/>
            <person name="Pagani I."/>
            <person name="Ivanova N."/>
            <person name="Ovchinnikova G."/>
            <person name="Lu M."/>
            <person name="Detter J.C."/>
            <person name="Han C."/>
            <person name="Land M."/>
            <person name="Hauser L."/>
            <person name="Markowitz V."/>
            <person name="Cheng J.-F."/>
            <person name="Hugenholtz P."/>
            <person name="Woyke T."/>
            <person name="Wu D."/>
            <person name="Tindall B."/>
            <person name="Pomrenke H.G."/>
            <person name="Brambilla E."/>
            <person name="Klenk H.-P."/>
            <person name="Eisen J.A."/>
        </authorList>
    </citation>
    <scope>NUCLEOTIDE SEQUENCE [LARGE SCALE GENOMIC DNA]</scope>
    <source>
        <strain evidence="4">ATCC 49424 / DSM 5305 / JCM 21570 / NBRC 103401 / IFAM 1448</strain>
    </source>
</reference>
<dbReference type="InterPro" id="IPR015655">
    <property type="entry name" value="PP2C"/>
</dbReference>
<dbReference type="STRING" id="756272.Plabr_2594"/>
<dbReference type="SMART" id="SM00331">
    <property type="entry name" value="PP2C_SIG"/>
    <property type="match status" value="1"/>
</dbReference>
<accession>F0SQX3</accession>
<keyword evidence="1" id="KW-1133">Transmembrane helix</keyword>
<proteinExistence type="predicted"/>
<dbReference type="PROSITE" id="PS51746">
    <property type="entry name" value="PPM_2"/>
    <property type="match status" value="1"/>
</dbReference>
<evidence type="ECO:0000259" key="2">
    <source>
        <dbReference type="PROSITE" id="PS51746"/>
    </source>
</evidence>
<dbReference type="GO" id="GO:0004722">
    <property type="term" value="F:protein serine/threonine phosphatase activity"/>
    <property type="evidence" value="ECO:0007669"/>
    <property type="project" value="InterPro"/>
</dbReference>
<protein>
    <submittedName>
        <fullName evidence="3">Protein serine/threonine phosphatase</fullName>
    </submittedName>
</protein>
<dbReference type="EMBL" id="CP002546">
    <property type="protein sequence ID" value="ADY60194.1"/>
    <property type="molecule type" value="Genomic_DNA"/>
</dbReference>
<dbReference type="eggNOG" id="COG0631">
    <property type="taxonomic scope" value="Bacteria"/>
</dbReference>
<keyword evidence="1" id="KW-0472">Membrane</keyword>
<organism evidence="3 4">
    <name type="scientific">Rubinisphaera brasiliensis (strain ATCC 49424 / DSM 5305 / JCM 21570 / IAM 15109 / NBRC 103401 / IFAM 1448)</name>
    <name type="common">Planctomyces brasiliensis</name>
    <dbReference type="NCBI Taxonomy" id="756272"/>
    <lineage>
        <taxon>Bacteria</taxon>
        <taxon>Pseudomonadati</taxon>
        <taxon>Planctomycetota</taxon>
        <taxon>Planctomycetia</taxon>
        <taxon>Planctomycetales</taxon>
        <taxon>Planctomycetaceae</taxon>
        <taxon>Rubinisphaera</taxon>
    </lineage>
</organism>
<feature type="transmembrane region" description="Helical" evidence="1">
    <location>
        <begin position="276"/>
        <end position="294"/>
    </location>
</feature>
<dbReference type="Pfam" id="PF13672">
    <property type="entry name" value="PP2C_2"/>
    <property type="match status" value="1"/>
</dbReference>
<keyword evidence="4" id="KW-1185">Reference proteome</keyword>
<feature type="transmembrane region" description="Helical" evidence="1">
    <location>
        <begin position="300"/>
        <end position="321"/>
    </location>
</feature>
<dbReference type="Proteomes" id="UP000006860">
    <property type="component" value="Chromosome"/>
</dbReference>
<dbReference type="KEGG" id="pbs:Plabr_2594"/>
<name>F0SQX3_RUBBR</name>
<dbReference type="AlphaFoldDB" id="F0SQX3"/>
<feature type="domain" description="PPM-type phosphatase" evidence="2">
    <location>
        <begin position="8"/>
        <end position="252"/>
    </location>
</feature>
<evidence type="ECO:0000313" key="3">
    <source>
        <dbReference type="EMBL" id="ADY60194.1"/>
    </source>
</evidence>
<evidence type="ECO:0000256" key="1">
    <source>
        <dbReference type="SAM" id="Phobius"/>
    </source>
</evidence>
<dbReference type="CDD" id="cd00143">
    <property type="entry name" value="PP2Cc"/>
    <property type="match status" value="1"/>
</dbReference>
<gene>
    <name evidence="3" type="ordered locus">Plabr_2594</name>
</gene>
<dbReference type="Gene3D" id="3.60.40.10">
    <property type="entry name" value="PPM-type phosphatase domain"/>
    <property type="match status" value="1"/>
</dbReference>
<sequence>MHWTPKFQYASRSDTGMKRQNNEDTCSIMLCPEQEMWLSRGHLFAVADGMGGHEVGELASKTAIDTLPHVFFKSPHNTAVAALRNALSEANAAIHKIGVKNRDFNRMGTTCSSLIINAEGFIVGHVGDSRVYRIREDRIDQLTFDHTVAWEQRLKQKANNSLESVDADKYGHVLTRCLGPEAEVSIDTEGPFEYLPGDVFVLCTDGVTKYLNDIEIGTISKNLPPSEAVRLIVNLANLRGGADNSTAVIVRISKQDGSTTPPPSADYSYQEPPPRWAQPLLLFISLLCGIGAGVLSYFQWAVLAACVGFFGAAFLVIAFYVSRERQRILSGEADANDEQSSTIFFRPYRTAAIRLNESTIEKFREATFRLQGTAKEHNWSTDWTRYEQHVQAAEQAGKQQKFRLSMQEWSRAIEILFAGMPSSKPLG</sequence>
<dbReference type="InterPro" id="IPR036457">
    <property type="entry name" value="PPM-type-like_dom_sf"/>
</dbReference>
<dbReference type="SMART" id="SM00332">
    <property type="entry name" value="PP2Cc"/>
    <property type="match status" value="1"/>
</dbReference>
<dbReference type="SUPFAM" id="SSF81606">
    <property type="entry name" value="PP2C-like"/>
    <property type="match status" value="1"/>
</dbReference>
<keyword evidence="1" id="KW-0812">Transmembrane</keyword>
<dbReference type="InterPro" id="IPR001932">
    <property type="entry name" value="PPM-type_phosphatase-like_dom"/>
</dbReference>
<evidence type="ECO:0000313" key="4">
    <source>
        <dbReference type="Proteomes" id="UP000006860"/>
    </source>
</evidence>
<dbReference type="HOGENOM" id="CLU_034545_4_0_0"/>